<dbReference type="Pfam" id="PF04397">
    <property type="entry name" value="LytTR"/>
    <property type="match status" value="1"/>
</dbReference>
<organism evidence="4 5">
    <name type="scientific">Microscilla marina ATCC 23134</name>
    <dbReference type="NCBI Taxonomy" id="313606"/>
    <lineage>
        <taxon>Bacteria</taxon>
        <taxon>Pseudomonadati</taxon>
        <taxon>Bacteroidota</taxon>
        <taxon>Cytophagia</taxon>
        <taxon>Cytophagales</taxon>
        <taxon>Microscillaceae</taxon>
        <taxon>Microscilla</taxon>
    </lineage>
</organism>
<dbReference type="PANTHER" id="PTHR45526">
    <property type="entry name" value="TRANSCRIPTIONAL REGULATORY PROTEIN DPIA"/>
    <property type="match status" value="1"/>
</dbReference>
<feature type="domain" description="HTH LytTR-type" evidence="3">
    <location>
        <begin position="137"/>
        <end position="205"/>
    </location>
</feature>
<proteinExistence type="predicted"/>
<protein>
    <submittedName>
        <fullName evidence="4">Two-component system response regulator protein</fullName>
    </submittedName>
</protein>
<feature type="domain" description="Response regulatory" evidence="2">
    <location>
        <begin position="4"/>
        <end position="115"/>
    </location>
</feature>
<keyword evidence="5" id="KW-1185">Reference proteome</keyword>
<dbReference type="GO" id="GO:0003677">
    <property type="term" value="F:DNA binding"/>
    <property type="evidence" value="ECO:0007669"/>
    <property type="project" value="InterPro"/>
</dbReference>
<dbReference type="GO" id="GO:0000156">
    <property type="term" value="F:phosphorelay response regulator activity"/>
    <property type="evidence" value="ECO:0007669"/>
    <property type="project" value="TreeGrafter"/>
</dbReference>
<evidence type="ECO:0000256" key="1">
    <source>
        <dbReference type="PROSITE-ProRule" id="PRU00169"/>
    </source>
</evidence>
<dbReference type="RefSeq" id="WP_002695681.1">
    <property type="nucleotide sequence ID" value="NZ_AAWS01000008.1"/>
</dbReference>
<keyword evidence="1" id="KW-0597">Phosphoprotein</keyword>
<dbReference type="InterPro" id="IPR051271">
    <property type="entry name" value="2C-system_Tx_regulators"/>
</dbReference>
<evidence type="ECO:0000313" key="5">
    <source>
        <dbReference type="Proteomes" id="UP000004095"/>
    </source>
</evidence>
<dbReference type="SUPFAM" id="SSF52172">
    <property type="entry name" value="CheY-like"/>
    <property type="match status" value="1"/>
</dbReference>
<dbReference type="FunFam" id="3.40.50.2300:FF:000051">
    <property type="entry name" value="Two-component response regulator yehT"/>
    <property type="match status" value="1"/>
</dbReference>
<dbReference type="AlphaFoldDB" id="A1ZHU8"/>
<dbReference type="InterPro" id="IPR007492">
    <property type="entry name" value="LytTR_DNA-bd_dom"/>
</dbReference>
<gene>
    <name evidence="4" type="ORF">M23134_05438</name>
</gene>
<dbReference type="InterPro" id="IPR011006">
    <property type="entry name" value="CheY-like_superfamily"/>
</dbReference>
<evidence type="ECO:0000259" key="3">
    <source>
        <dbReference type="PROSITE" id="PS50930"/>
    </source>
</evidence>
<reference evidence="4 5" key="1">
    <citation type="submission" date="2007-01" db="EMBL/GenBank/DDBJ databases">
        <authorList>
            <person name="Haygood M."/>
            <person name="Podell S."/>
            <person name="Anderson C."/>
            <person name="Hopkinson B."/>
            <person name="Roe K."/>
            <person name="Barbeau K."/>
            <person name="Gaasterland T."/>
            <person name="Ferriera S."/>
            <person name="Johnson J."/>
            <person name="Kravitz S."/>
            <person name="Beeson K."/>
            <person name="Sutton G."/>
            <person name="Rogers Y.-H."/>
            <person name="Friedman R."/>
            <person name="Frazier M."/>
            <person name="Venter J.C."/>
        </authorList>
    </citation>
    <scope>NUCLEOTIDE SEQUENCE [LARGE SCALE GENOMIC DNA]</scope>
    <source>
        <strain evidence="4 5">ATCC 23134</strain>
    </source>
</reference>
<feature type="modified residue" description="4-aspartylphosphate" evidence="1">
    <location>
        <position position="55"/>
    </location>
</feature>
<dbReference type="SMART" id="SM00850">
    <property type="entry name" value="LytTR"/>
    <property type="match status" value="1"/>
</dbReference>
<sequence>MNCKCIIVDDEPIAIRVIANHLEKIPHIQVVAKCQHAMEALEVLQKNTIDLVFLDIQMPQITGIDFLKTLSHPPKVIFTTAYRDYALEAFDLEVVDYLLKPIAFDRFLKAINKYYRQSEGSLATVNNEEGNSVDAFIYVKADRKVLKVYLKDILYIESLKDYVKLHTVQKLIVTKQLISQFEQALPPALFVRTHRSFIVAMDRIEAFTAETIELNGQTLPIGRVYKNAVMGALNYKG</sequence>
<dbReference type="Gene3D" id="2.40.50.1020">
    <property type="entry name" value="LytTr DNA-binding domain"/>
    <property type="match status" value="1"/>
</dbReference>
<dbReference type="Gene3D" id="3.40.50.2300">
    <property type="match status" value="1"/>
</dbReference>
<comment type="caution">
    <text evidence="4">The sequence shown here is derived from an EMBL/GenBank/DDBJ whole genome shotgun (WGS) entry which is preliminary data.</text>
</comment>
<dbReference type="PANTHER" id="PTHR45526:SF1">
    <property type="entry name" value="TRANSCRIPTIONAL REGULATORY PROTEIN DCUR-RELATED"/>
    <property type="match status" value="1"/>
</dbReference>
<dbReference type="SMART" id="SM00448">
    <property type="entry name" value="REC"/>
    <property type="match status" value="1"/>
</dbReference>
<evidence type="ECO:0000313" key="4">
    <source>
        <dbReference type="EMBL" id="EAY30105.1"/>
    </source>
</evidence>
<dbReference type="PROSITE" id="PS50930">
    <property type="entry name" value="HTH_LYTTR"/>
    <property type="match status" value="1"/>
</dbReference>
<dbReference type="Pfam" id="PF00072">
    <property type="entry name" value="Response_reg"/>
    <property type="match status" value="1"/>
</dbReference>
<accession>A1ZHU8</accession>
<name>A1ZHU8_MICM2</name>
<dbReference type="OrthoDB" id="1646880at2"/>
<evidence type="ECO:0000259" key="2">
    <source>
        <dbReference type="PROSITE" id="PS50110"/>
    </source>
</evidence>
<dbReference type="InterPro" id="IPR001789">
    <property type="entry name" value="Sig_transdc_resp-reg_receiver"/>
</dbReference>
<dbReference type="PROSITE" id="PS50110">
    <property type="entry name" value="RESPONSE_REGULATORY"/>
    <property type="match status" value="1"/>
</dbReference>
<dbReference type="Proteomes" id="UP000004095">
    <property type="component" value="Unassembled WGS sequence"/>
</dbReference>
<dbReference type="EMBL" id="AAWS01000008">
    <property type="protein sequence ID" value="EAY30105.1"/>
    <property type="molecule type" value="Genomic_DNA"/>
</dbReference>
<dbReference type="eggNOG" id="COG3279">
    <property type="taxonomic scope" value="Bacteria"/>
</dbReference>